<evidence type="ECO:0000313" key="6">
    <source>
        <dbReference type="Proteomes" id="UP000538955"/>
    </source>
</evidence>
<keyword evidence="1" id="KW-1133">Transmembrane helix</keyword>
<evidence type="ECO:0000313" key="4">
    <source>
        <dbReference type="EMBL" id="TBW76061.1"/>
    </source>
</evidence>
<comment type="caution">
    <text evidence="4">The sequence shown here is derived from an EMBL/GenBank/DDBJ whole genome shotgun (WGS) entry which is preliminary data.</text>
</comment>
<feature type="transmembrane region" description="Helical" evidence="1">
    <location>
        <begin position="181"/>
        <end position="201"/>
    </location>
</feature>
<name>A0A7X9ZI23_STACP</name>
<evidence type="ECO:0000313" key="2">
    <source>
        <dbReference type="EMBL" id="NMK55323.1"/>
    </source>
</evidence>
<feature type="transmembrane region" description="Helical" evidence="1">
    <location>
        <begin position="80"/>
        <end position="102"/>
    </location>
</feature>
<dbReference type="EMBL" id="JABBLX010000055">
    <property type="protein sequence ID" value="NMK98652.1"/>
    <property type="molecule type" value="Genomic_DNA"/>
</dbReference>
<feature type="transmembrane region" description="Helical" evidence="1">
    <location>
        <begin position="108"/>
        <end position="129"/>
    </location>
</feature>
<keyword evidence="6" id="KW-1185">Reference proteome</keyword>
<dbReference type="AlphaFoldDB" id="A0A7X9ZI23"/>
<proteinExistence type="predicted"/>
<accession>A0A7X9ZI23</accession>
<evidence type="ECO:0000313" key="3">
    <source>
        <dbReference type="EMBL" id="NMK98652.1"/>
    </source>
</evidence>
<keyword evidence="1" id="KW-0472">Membrane</keyword>
<dbReference type="Proteomes" id="UP000550736">
    <property type="component" value="Unassembled WGS sequence"/>
</dbReference>
<evidence type="ECO:0000256" key="1">
    <source>
        <dbReference type="SAM" id="Phobius"/>
    </source>
</evidence>
<protein>
    <submittedName>
        <fullName evidence="4">ABC-2 transporter permease</fullName>
    </submittedName>
</protein>
<keyword evidence="1" id="KW-0812">Transmembrane</keyword>
<feature type="transmembrane region" description="Helical" evidence="1">
    <location>
        <begin position="141"/>
        <end position="161"/>
    </location>
</feature>
<evidence type="ECO:0000313" key="7">
    <source>
        <dbReference type="Proteomes" id="UP000550736"/>
    </source>
</evidence>
<organism evidence="4 5">
    <name type="scientific">Staphylococcus capitis</name>
    <dbReference type="NCBI Taxonomy" id="29388"/>
    <lineage>
        <taxon>Bacteria</taxon>
        <taxon>Bacillati</taxon>
        <taxon>Bacillota</taxon>
        <taxon>Bacilli</taxon>
        <taxon>Bacillales</taxon>
        <taxon>Staphylococcaceae</taxon>
        <taxon>Staphylococcus</taxon>
    </lineage>
</organism>
<dbReference type="RefSeq" id="WP_030061366.1">
    <property type="nucleotide sequence ID" value="NZ_AP014956.1"/>
</dbReference>
<reference evidence="6 7" key="2">
    <citation type="submission" date="2020-04" db="EMBL/GenBank/DDBJ databases">
        <title>The Epidemiology and Molecular Characteristics of Linezolid-Resistant Staphylococcus capitis in Huashan Hospital, Shanghai.</title>
        <authorList>
            <person name="Ding L."/>
            <person name="Li P."/>
            <person name="Yang Y."/>
            <person name="Lin D."/>
            <person name="Xu X."/>
        </authorList>
    </citation>
    <scope>NUCLEOTIDE SEQUENCE [LARGE SCALE GENOMIC DNA]</scope>
    <source>
        <strain evidence="3 7">12-86</strain>
        <strain evidence="2 6">17-84</strain>
    </source>
</reference>
<dbReference type="InterPro" id="IPR025699">
    <property type="entry name" value="ABC2_memb-like"/>
</dbReference>
<reference evidence="4 5" key="1">
    <citation type="journal article" date="2019" name="Sci. Transl. Med.">
        <title>Quorum sensing between bacterial species on the skin protects against epidermal injury in atopic dermatitis.</title>
        <authorList>
            <person name="Williams M.R."/>
        </authorList>
    </citation>
    <scope>NUCLEOTIDE SEQUENCE [LARGE SCALE GENOMIC DNA]</scope>
    <source>
        <strain evidence="4 5">H8</strain>
    </source>
</reference>
<sequence>MKGLVLSTLYATKKPLIIYFIVGIITAIIMTFLNPTMSGFMVVVLLVSSIADNFKREKDSKWMYYVSTLPVKRADYVKSYYLLFGAITVISFVISFPIVLIITHSINMALIAFLVCVGCTGLYSALFPLTFKFGPENSNTIIMITVFFMIIIYFVFYILALALGAHHDSSMINMLSSTNSLLVFIVFGILGLVTFALTYILSIKIFNKKEL</sequence>
<dbReference type="EMBL" id="SCHC01000003">
    <property type="protein sequence ID" value="TBW76061.1"/>
    <property type="molecule type" value="Genomic_DNA"/>
</dbReference>
<gene>
    <name evidence="4" type="ORF">EQ811_09450</name>
    <name evidence="3" type="ORF">HHM13_11350</name>
    <name evidence="2" type="ORF">HHM24_11430</name>
</gene>
<dbReference type="Proteomes" id="UP000291949">
    <property type="component" value="Unassembled WGS sequence"/>
</dbReference>
<dbReference type="Pfam" id="PF13346">
    <property type="entry name" value="ABC2_membrane_5"/>
    <property type="match status" value="1"/>
</dbReference>
<dbReference type="Proteomes" id="UP000538955">
    <property type="component" value="Unassembled WGS sequence"/>
</dbReference>
<feature type="transmembrane region" description="Helical" evidence="1">
    <location>
        <begin position="16"/>
        <end position="33"/>
    </location>
</feature>
<evidence type="ECO:0000313" key="5">
    <source>
        <dbReference type="Proteomes" id="UP000291949"/>
    </source>
</evidence>
<dbReference type="EMBL" id="JABBMI010000091">
    <property type="protein sequence ID" value="NMK55323.1"/>
    <property type="molecule type" value="Genomic_DNA"/>
</dbReference>